<dbReference type="GO" id="GO:0005737">
    <property type="term" value="C:cytoplasm"/>
    <property type="evidence" value="ECO:0007669"/>
    <property type="project" value="UniProtKB-SubCell"/>
</dbReference>
<dbReference type="GO" id="GO:0005096">
    <property type="term" value="F:GTPase activator activity"/>
    <property type="evidence" value="ECO:0007669"/>
    <property type="project" value="UniProtKB-KW"/>
</dbReference>
<evidence type="ECO:0000256" key="5">
    <source>
        <dbReference type="ARBA" id="ARBA00022490"/>
    </source>
</evidence>
<feature type="region of interest" description="Disordered" evidence="6">
    <location>
        <begin position="615"/>
        <end position="641"/>
    </location>
</feature>
<protein>
    <recommendedName>
        <fullName evidence="3">Rab3 GTPase-activating protein catalytic subunit</fullName>
    </recommendedName>
</protein>
<dbReference type="Pfam" id="PF13890">
    <property type="entry name" value="Rab3-GTPase_cat"/>
    <property type="match status" value="1"/>
</dbReference>
<dbReference type="PANTHER" id="PTHR21422:SF9">
    <property type="entry name" value="RAB3 GTPASE-ACTIVATING PROTEIN CATALYTIC SUBUNIT"/>
    <property type="match status" value="1"/>
</dbReference>
<reference evidence="8 9" key="1">
    <citation type="submission" date="2019-06" db="EMBL/GenBank/DDBJ databases">
        <title>WGS assembly of Gossypium darwinii.</title>
        <authorList>
            <person name="Chen Z.J."/>
            <person name="Sreedasyam A."/>
            <person name="Ando A."/>
            <person name="Song Q."/>
            <person name="De L."/>
            <person name="Hulse-Kemp A."/>
            <person name="Ding M."/>
            <person name="Ye W."/>
            <person name="Kirkbride R."/>
            <person name="Jenkins J."/>
            <person name="Plott C."/>
            <person name="Lovell J."/>
            <person name="Lin Y.-M."/>
            <person name="Vaughn R."/>
            <person name="Liu B."/>
            <person name="Li W."/>
            <person name="Simpson S."/>
            <person name="Scheffler B."/>
            <person name="Saski C."/>
            <person name="Grover C."/>
            <person name="Hu G."/>
            <person name="Conover J."/>
            <person name="Carlson J."/>
            <person name="Shu S."/>
            <person name="Boston L."/>
            <person name="Williams M."/>
            <person name="Peterson D."/>
            <person name="Mcgee K."/>
            <person name="Jones D."/>
            <person name="Wendel J."/>
            <person name="Stelly D."/>
            <person name="Grimwood J."/>
            <person name="Schmutz J."/>
        </authorList>
    </citation>
    <scope>NUCLEOTIDE SEQUENCE [LARGE SCALE GENOMIC DNA]</scope>
    <source>
        <strain evidence="8">1808015.09</strain>
    </source>
</reference>
<dbReference type="InterPro" id="IPR026147">
    <property type="entry name" value="Rab3GAP1_conserved"/>
</dbReference>
<evidence type="ECO:0000256" key="2">
    <source>
        <dbReference type="ARBA" id="ARBA00008856"/>
    </source>
</evidence>
<evidence type="ECO:0000313" key="8">
    <source>
        <dbReference type="EMBL" id="TYH23765.1"/>
    </source>
</evidence>
<evidence type="ECO:0000259" key="7">
    <source>
        <dbReference type="Pfam" id="PF13890"/>
    </source>
</evidence>
<dbReference type="EMBL" id="CM017690">
    <property type="protein sequence ID" value="TYH23765.1"/>
    <property type="molecule type" value="Genomic_DNA"/>
</dbReference>
<evidence type="ECO:0000313" key="9">
    <source>
        <dbReference type="Proteomes" id="UP000323506"/>
    </source>
</evidence>
<name>A0A5D2GZT9_GOSDA</name>
<evidence type="ECO:0000256" key="4">
    <source>
        <dbReference type="ARBA" id="ARBA00022468"/>
    </source>
</evidence>
<keyword evidence="5" id="KW-0963">Cytoplasm</keyword>
<evidence type="ECO:0000256" key="3">
    <source>
        <dbReference type="ARBA" id="ARBA00015817"/>
    </source>
</evidence>
<accession>A0A5D2GZT9</accession>
<proteinExistence type="inferred from homology"/>
<gene>
    <name evidence="8" type="ORF">ES288_A03G039500v1</name>
</gene>
<dbReference type="AlphaFoldDB" id="A0A5D2GZT9"/>
<dbReference type="PANTHER" id="PTHR21422">
    <property type="entry name" value="RAB3 GTPASE-ACTIVATING PROTEIN CATALYTIC SUBUNIT"/>
    <property type="match status" value="1"/>
</dbReference>
<comment type="subcellular location">
    <subcellularLocation>
        <location evidence="1">Cytoplasm</location>
    </subcellularLocation>
</comment>
<keyword evidence="4" id="KW-0343">GTPase activation</keyword>
<keyword evidence="9" id="KW-1185">Reference proteome</keyword>
<evidence type="ECO:0000256" key="1">
    <source>
        <dbReference type="ARBA" id="ARBA00004496"/>
    </source>
</evidence>
<dbReference type="Proteomes" id="UP000323506">
    <property type="component" value="Chromosome A03"/>
</dbReference>
<sequence length="908" mass="103074">MASSSKANLAEQDEGEEAEEIEHFNDFTLASSWERFISEIEATCRQWLADGPKRLLEKGAVHLDSSDNIYKVKSELKNAAKIYSMEYYFEISGKIADWNCTLHDLQLCFGVKEFLVISPQSASGVVLDAPEATKLLSAVSIALANCSSLWPAFVPVHDPSRKAFIGIQNMGTIFTRRFEADRIGSQVPIKFMHLEGLYELFVSKFAYCMSDHSMHLFRVHLLMKLTYQTLSNDEDNYDDIQEADTENAESETSPGCGNPNRKHWDDDCPWNEWYSAEDPVMRFDLVVTWSEKVVESSLEMAEMENASPHEAEKWILAPNLYPNLDSSKGDRIGFASQLHLLVNALEMSFEAPFIEDFVSVENPGSDNLESTMVIPPPTVLDRVLKDLFLEAIAVLWIEFVQEIRWHWEESQPLPKIPANGSIDLATCLINQKLQMLAICIGKKRELNEEFEDCIGTKDDASANMEEVNKVGDESSSFHARSQAFDEKRDSLLTPEGFNGSKTVESKFSANAQDVHSSDKSTLDSIRRGSAGPVGSMKLLKLCQSLHAPFTQSAPLMTEDMHEERLRAIETFGFSFNFSAQLERETLSSDMSAFKAANPGAVFEDFIRWYSPRDWENDESEAKGPSTDLTEGMNVDWPPQGRLSRRMSESGNFWRKIWDEAPILPASEQKPLLDPNREGEKILHYLETMQPHQLLEQMVCSAFRASADTLNQTNYGSLKEMDTKMDQLYLTMASTLRPLQVNLLSNTSDTIEDLQRLCVVFEHVEKLLILAASLHRRFRQVPRISEAIFSNYYNFYLPTMGIGLADVDTQKEFDMKLQLSQNERQVVSNMFTPPTANQSWRKVLSMGNHLNGHEPILREIIFSMHDNASDNHYASSSHRDYQQDTETYRMYTCGTSNDLRVALSIISYD</sequence>
<dbReference type="InterPro" id="IPR045700">
    <property type="entry name" value="Rab3GAP1"/>
</dbReference>
<feature type="domain" description="Rab3GAP catalytic subunit conserved" evidence="7">
    <location>
        <begin position="524"/>
        <end position="686"/>
    </location>
</feature>
<evidence type="ECO:0000256" key="6">
    <source>
        <dbReference type="SAM" id="MobiDB-lite"/>
    </source>
</evidence>
<comment type="similarity">
    <text evidence="2">Belongs to the Rab3-GAP catalytic subunit family.</text>
</comment>
<feature type="region of interest" description="Disordered" evidence="6">
    <location>
        <begin position="242"/>
        <end position="261"/>
    </location>
</feature>
<organism evidence="8 9">
    <name type="scientific">Gossypium darwinii</name>
    <name type="common">Darwin's cotton</name>
    <name type="synonym">Gossypium barbadense var. darwinii</name>
    <dbReference type="NCBI Taxonomy" id="34276"/>
    <lineage>
        <taxon>Eukaryota</taxon>
        <taxon>Viridiplantae</taxon>
        <taxon>Streptophyta</taxon>
        <taxon>Embryophyta</taxon>
        <taxon>Tracheophyta</taxon>
        <taxon>Spermatophyta</taxon>
        <taxon>Magnoliopsida</taxon>
        <taxon>eudicotyledons</taxon>
        <taxon>Gunneridae</taxon>
        <taxon>Pentapetalae</taxon>
        <taxon>rosids</taxon>
        <taxon>malvids</taxon>
        <taxon>Malvales</taxon>
        <taxon>Malvaceae</taxon>
        <taxon>Malvoideae</taxon>
        <taxon>Gossypium</taxon>
    </lineage>
</organism>